<feature type="chain" id="PRO_5012374497" evidence="6">
    <location>
        <begin position="26"/>
        <end position="209"/>
    </location>
</feature>
<dbReference type="OrthoDB" id="6102021at2759"/>
<dbReference type="Gene3D" id="2.40.50.120">
    <property type="match status" value="1"/>
</dbReference>
<proteinExistence type="predicted"/>
<dbReference type="PANTHER" id="PTHR11844:SF33">
    <property type="entry name" value="TISSUE INHIBITOR OF METALLOPROTEINASE"/>
    <property type="match status" value="1"/>
</dbReference>
<reference evidence="8 9" key="1">
    <citation type="journal article" date="2017" name="Nat. Ecol. Evol.">
        <title>Scallop genome provides insights into evolution of bilaterian karyotype and development.</title>
        <authorList>
            <person name="Wang S."/>
            <person name="Zhang J."/>
            <person name="Jiao W."/>
            <person name="Li J."/>
            <person name="Xun X."/>
            <person name="Sun Y."/>
            <person name="Guo X."/>
            <person name="Huan P."/>
            <person name="Dong B."/>
            <person name="Zhang L."/>
            <person name="Hu X."/>
            <person name="Sun X."/>
            <person name="Wang J."/>
            <person name="Zhao C."/>
            <person name="Wang Y."/>
            <person name="Wang D."/>
            <person name="Huang X."/>
            <person name="Wang R."/>
            <person name="Lv J."/>
            <person name="Li Y."/>
            <person name="Zhang Z."/>
            <person name="Liu B."/>
            <person name="Lu W."/>
            <person name="Hui Y."/>
            <person name="Liang J."/>
            <person name="Zhou Z."/>
            <person name="Hou R."/>
            <person name="Li X."/>
            <person name="Liu Y."/>
            <person name="Li H."/>
            <person name="Ning X."/>
            <person name="Lin Y."/>
            <person name="Zhao L."/>
            <person name="Xing Q."/>
            <person name="Dou J."/>
            <person name="Li Y."/>
            <person name="Mao J."/>
            <person name="Guo H."/>
            <person name="Dou H."/>
            <person name="Li T."/>
            <person name="Mu C."/>
            <person name="Jiang W."/>
            <person name="Fu Q."/>
            <person name="Fu X."/>
            <person name="Miao Y."/>
            <person name="Liu J."/>
            <person name="Yu Q."/>
            <person name="Li R."/>
            <person name="Liao H."/>
            <person name="Li X."/>
            <person name="Kong Y."/>
            <person name="Jiang Z."/>
            <person name="Chourrout D."/>
            <person name="Li R."/>
            <person name="Bao Z."/>
        </authorList>
    </citation>
    <scope>NUCLEOTIDE SEQUENCE [LARGE SCALE GENOMIC DNA]</scope>
    <source>
        <strain evidence="8 9">PY_sf001</strain>
    </source>
</reference>
<evidence type="ECO:0000256" key="2">
    <source>
        <dbReference type="ARBA" id="ARBA00022525"/>
    </source>
</evidence>
<evidence type="ECO:0000259" key="7">
    <source>
        <dbReference type="PROSITE" id="PS50189"/>
    </source>
</evidence>
<keyword evidence="6" id="KW-0732">Signal</keyword>
<sequence length="209" mass="23108">MIYQGLIVTVGVIVTLNALQISCQCLECPTKTHPQDAFCQDDFVIRTTITDVTEVDPKTSYKIDIVKVFKEPAVPSIVPTCVPSGLSVPPECFFSLHVLNASLPCGVELEVGQEYLISGTEEDGEMIIDACSLAIPWEEVTSHMKIGLNKRYKKNCQCQTGEDNCIVEPPEDELCFCQYATCVEVKKDDCAPVCKWKKSKTFKTCVEGP</sequence>
<dbReference type="EMBL" id="NEDP02005296">
    <property type="protein sequence ID" value="OWF42324.1"/>
    <property type="molecule type" value="Genomic_DNA"/>
</dbReference>
<feature type="disulfide bond" evidence="5">
    <location>
        <begin position="25"/>
        <end position="131"/>
    </location>
</feature>
<evidence type="ECO:0000256" key="6">
    <source>
        <dbReference type="SAM" id="SignalP"/>
    </source>
</evidence>
<dbReference type="SMART" id="SM00643">
    <property type="entry name" value="C345C"/>
    <property type="match status" value="1"/>
</dbReference>
<feature type="disulfide bond" evidence="5">
    <location>
        <begin position="23"/>
        <end position="105"/>
    </location>
</feature>
<dbReference type="GO" id="GO:0002020">
    <property type="term" value="F:protease binding"/>
    <property type="evidence" value="ECO:0007669"/>
    <property type="project" value="TreeGrafter"/>
</dbReference>
<dbReference type="GO" id="GO:0046872">
    <property type="term" value="F:metal ion binding"/>
    <property type="evidence" value="ECO:0007669"/>
    <property type="project" value="UniProtKB-KW"/>
</dbReference>
<accession>A0A210Q0P3</accession>
<dbReference type="InterPro" id="IPR008993">
    <property type="entry name" value="TIMP-like_OB-fold"/>
</dbReference>
<keyword evidence="2" id="KW-0964">Secreted</keyword>
<name>A0A210Q0P3_MIZYE</name>
<dbReference type="PROSITE" id="PS50189">
    <property type="entry name" value="NTR"/>
    <property type="match status" value="1"/>
</dbReference>
<dbReference type="CDD" id="cd03577">
    <property type="entry name" value="NTR_TIMP_like"/>
    <property type="match status" value="1"/>
</dbReference>
<protein>
    <submittedName>
        <fullName evidence="8">Metalloproteinase inhibitor 2</fullName>
    </submittedName>
</protein>
<comment type="caution">
    <text evidence="8">The sequence shown here is derived from an EMBL/GenBank/DDBJ whole genome shotgun (WGS) entry which is preliminary data.</text>
</comment>
<keyword evidence="3 5" id="KW-1015">Disulfide bond</keyword>
<dbReference type="InterPro" id="IPR001820">
    <property type="entry name" value="TIMP"/>
</dbReference>
<dbReference type="GO" id="GO:0008191">
    <property type="term" value="F:metalloendopeptidase inhibitor activity"/>
    <property type="evidence" value="ECO:0007669"/>
    <property type="project" value="InterPro"/>
</dbReference>
<feature type="domain" description="NTR" evidence="7">
    <location>
        <begin position="23"/>
        <end position="156"/>
    </location>
</feature>
<dbReference type="Pfam" id="PF00965">
    <property type="entry name" value="TIMP"/>
    <property type="match status" value="1"/>
</dbReference>
<comment type="subcellular location">
    <subcellularLocation>
        <location evidence="1">Secreted</location>
    </subcellularLocation>
</comment>
<keyword evidence="4" id="KW-0479">Metal-binding</keyword>
<dbReference type="GO" id="GO:0005615">
    <property type="term" value="C:extracellular space"/>
    <property type="evidence" value="ECO:0007669"/>
    <property type="project" value="TreeGrafter"/>
</dbReference>
<dbReference type="Proteomes" id="UP000242188">
    <property type="component" value="Unassembled WGS sequence"/>
</dbReference>
<feature type="binding site" evidence="4">
    <location>
        <position position="23"/>
    </location>
    <ligand>
        <name>Zn(2+)</name>
        <dbReference type="ChEBI" id="CHEBI:29105"/>
        <note>ligand shared with metalloproteinase partner</note>
    </ligand>
</feature>
<evidence type="ECO:0000256" key="4">
    <source>
        <dbReference type="PIRSR" id="PIRSR601820-1"/>
    </source>
</evidence>
<evidence type="ECO:0000256" key="3">
    <source>
        <dbReference type="ARBA" id="ARBA00023157"/>
    </source>
</evidence>
<dbReference type="STRING" id="6573.A0A210Q0P3"/>
<evidence type="ECO:0000256" key="1">
    <source>
        <dbReference type="ARBA" id="ARBA00004613"/>
    </source>
</evidence>
<dbReference type="AlphaFoldDB" id="A0A210Q0P3"/>
<feature type="disulfide bond" evidence="5">
    <location>
        <begin position="39"/>
        <end position="156"/>
    </location>
</feature>
<dbReference type="InterPro" id="IPR018933">
    <property type="entry name" value="Netrin_module_non-TIMP"/>
</dbReference>
<evidence type="ECO:0000313" key="8">
    <source>
        <dbReference type="EMBL" id="OWF42324.1"/>
    </source>
</evidence>
<keyword evidence="4" id="KW-0862">Zinc</keyword>
<dbReference type="SUPFAM" id="SSF50242">
    <property type="entry name" value="TIMP-like"/>
    <property type="match status" value="1"/>
</dbReference>
<dbReference type="GO" id="GO:0051045">
    <property type="term" value="P:negative regulation of membrane protein ectodomain proteolysis"/>
    <property type="evidence" value="ECO:0007669"/>
    <property type="project" value="TreeGrafter"/>
</dbReference>
<dbReference type="SMART" id="SM00206">
    <property type="entry name" value="NTR"/>
    <property type="match status" value="1"/>
</dbReference>
<dbReference type="InterPro" id="IPR001134">
    <property type="entry name" value="Netrin_domain"/>
</dbReference>
<gene>
    <name evidence="8" type="ORF">KP79_PYT11955</name>
</gene>
<dbReference type="GO" id="GO:0031012">
    <property type="term" value="C:extracellular matrix"/>
    <property type="evidence" value="ECO:0007669"/>
    <property type="project" value="TreeGrafter"/>
</dbReference>
<dbReference type="PANTHER" id="PTHR11844">
    <property type="entry name" value="METALLOPROTEASE INHIBITOR"/>
    <property type="match status" value="1"/>
</dbReference>
<keyword evidence="9" id="KW-1185">Reference proteome</keyword>
<feature type="signal peptide" evidence="6">
    <location>
        <begin position="1"/>
        <end position="25"/>
    </location>
</feature>
<evidence type="ECO:0000313" key="9">
    <source>
        <dbReference type="Proteomes" id="UP000242188"/>
    </source>
</evidence>
<organism evidence="8 9">
    <name type="scientific">Mizuhopecten yessoensis</name>
    <name type="common">Japanese scallop</name>
    <name type="synonym">Patinopecten yessoensis</name>
    <dbReference type="NCBI Taxonomy" id="6573"/>
    <lineage>
        <taxon>Eukaryota</taxon>
        <taxon>Metazoa</taxon>
        <taxon>Spiralia</taxon>
        <taxon>Lophotrochozoa</taxon>
        <taxon>Mollusca</taxon>
        <taxon>Bivalvia</taxon>
        <taxon>Autobranchia</taxon>
        <taxon>Pteriomorphia</taxon>
        <taxon>Pectinida</taxon>
        <taxon>Pectinoidea</taxon>
        <taxon>Pectinidae</taxon>
        <taxon>Mizuhopecten</taxon>
    </lineage>
</organism>
<evidence type="ECO:0000256" key="5">
    <source>
        <dbReference type="PIRSR" id="PIRSR601820-3"/>
    </source>
</evidence>